<dbReference type="PANTHER" id="PTHR43014:SF2">
    <property type="entry name" value="MERCURIC REDUCTASE"/>
    <property type="match status" value="1"/>
</dbReference>
<dbReference type="EMBL" id="LZIT01000061">
    <property type="protein sequence ID" value="OBG43590.1"/>
    <property type="molecule type" value="Genomic_DNA"/>
</dbReference>
<name>A0ABD6P4C0_9MYCO</name>
<gene>
    <name evidence="2" type="ORF">A5672_10365</name>
</gene>
<proteinExistence type="predicted"/>
<evidence type="ECO:0000313" key="3">
    <source>
        <dbReference type="Proteomes" id="UP000092086"/>
    </source>
</evidence>
<protein>
    <recommendedName>
        <fullName evidence="4">FAD/NAD(P)-binding domain-containing protein</fullName>
    </recommendedName>
</protein>
<evidence type="ECO:0000256" key="1">
    <source>
        <dbReference type="SAM" id="MobiDB-lite"/>
    </source>
</evidence>
<sequence length="113" mass="12116">MTEEQYDAIVIGTSQVGRFLPVELAKAGQKVALIERGQFGDVCVNTACTPTETMVASARLAYLARRAAEYGVGYWSHIGGRGGWPRRCGPRWPPMSPSSPTSDVEGCTAPELA</sequence>
<dbReference type="RefSeq" id="WP_068206856.1">
    <property type="nucleotide sequence ID" value="NZ_LZIT01000061.1"/>
</dbReference>
<dbReference type="Gene3D" id="3.50.50.60">
    <property type="entry name" value="FAD/NAD(P)-binding domain"/>
    <property type="match status" value="1"/>
</dbReference>
<dbReference type="InterPro" id="IPR036188">
    <property type="entry name" value="FAD/NAD-bd_sf"/>
</dbReference>
<reference evidence="2 3" key="1">
    <citation type="submission" date="2016-06" db="EMBL/GenBank/DDBJ databases">
        <authorList>
            <person name="Sutton G."/>
            <person name="Brinkac L."/>
            <person name="Sanka R."/>
            <person name="Adams M."/>
            <person name="Lau E."/>
            <person name="Sam S."/>
            <person name="Sreng N."/>
            <person name="Him V."/>
            <person name="Kerleguer A."/>
            <person name="Cheng S."/>
        </authorList>
    </citation>
    <scope>NUCLEOTIDE SEQUENCE [LARGE SCALE GENOMIC DNA]</scope>
    <source>
        <strain evidence="2 3">E2978</strain>
    </source>
</reference>
<organism evidence="2 3">
    <name type="scientific">Mycobacterium alsense</name>
    <dbReference type="NCBI Taxonomy" id="324058"/>
    <lineage>
        <taxon>Bacteria</taxon>
        <taxon>Bacillati</taxon>
        <taxon>Actinomycetota</taxon>
        <taxon>Actinomycetes</taxon>
        <taxon>Mycobacteriales</taxon>
        <taxon>Mycobacteriaceae</taxon>
        <taxon>Mycobacterium</taxon>
    </lineage>
</organism>
<dbReference type="AlphaFoldDB" id="A0ABD6P4C0"/>
<dbReference type="Proteomes" id="UP000092086">
    <property type="component" value="Unassembled WGS sequence"/>
</dbReference>
<evidence type="ECO:0008006" key="4">
    <source>
        <dbReference type="Google" id="ProtNLM"/>
    </source>
</evidence>
<feature type="region of interest" description="Disordered" evidence="1">
    <location>
        <begin position="89"/>
        <end position="113"/>
    </location>
</feature>
<dbReference type="SUPFAM" id="SSF51905">
    <property type="entry name" value="FAD/NAD(P)-binding domain"/>
    <property type="match status" value="1"/>
</dbReference>
<comment type="caution">
    <text evidence="2">The sequence shown here is derived from an EMBL/GenBank/DDBJ whole genome shotgun (WGS) entry which is preliminary data.</text>
</comment>
<accession>A0ABD6P4C0</accession>
<dbReference type="PANTHER" id="PTHR43014">
    <property type="entry name" value="MERCURIC REDUCTASE"/>
    <property type="match status" value="1"/>
</dbReference>
<evidence type="ECO:0000313" key="2">
    <source>
        <dbReference type="EMBL" id="OBG43590.1"/>
    </source>
</evidence>